<dbReference type="PANTHER" id="PTHR30386:SF18">
    <property type="entry name" value="INNER MEMBRANE PROTEIN YIAV-RELATED"/>
    <property type="match status" value="1"/>
</dbReference>
<dbReference type="RefSeq" id="WP_077025025.1">
    <property type="nucleotide sequence ID" value="NZ_CP017641.1"/>
</dbReference>
<sequence precursor="true">MNLYVVSGPIRQLLLAGSAIAVLAMAGCNGKGEAEPYVPGPRPVSVKALVKQSVPQAMLAAATVGSWKTEELGFEVGGRVEWVVEPNQEIEGRVEDADGNLIVEGTPVARLESERYRLQVETAKANIVQAEQAVKAATIELEKGLPAQIRAAQADASLALTQLNRSKQLFEKSAGTESDVDRDDARYQSAVATVEQMDADLKSKEAELQSLQSSLLQAKQSLRDAQRNLDDCTLYSSFRGEIAHVAVVPGSVVSAGQPVATIQMMDPIKVEVEVSAEDSRRLRSRERLAVMVSKADGTVEEHDGFLYLIDSVADAATRTYTVTVLVLNKKESAKSPAASSAPDAPAIATTTQTWRMNLRFIPGAKEGLLYVAEDAIHTQDGKSWLWKVENVETHQPLPADKLLKVSKLPVELGPAKIPFLGNWIFQQVLIDDESFDPDVNIVAGKLNVPTGEASDWDGDTIRIADDSQWELRPGELVKVDLSGSSLEQGYFVSMDAIVREGNRSFLFVVDGTDDAATVKRTEVRLATSDQPTATSSLRQVAPLEGESLDGLLYVTSGAHYLRDGEPVQVVMNGKAAQ</sequence>
<keyword evidence="2" id="KW-0732">Signal</keyword>
<evidence type="ECO:0000256" key="1">
    <source>
        <dbReference type="SAM" id="Coils"/>
    </source>
</evidence>
<dbReference type="Proteomes" id="UP000187735">
    <property type="component" value="Chromosome"/>
</dbReference>
<dbReference type="PANTHER" id="PTHR30386">
    <property type="entry name" value="MEMBRANE FUSION SUBUNIT OF EMRAB-TOLC MULTIDRUG EFFLUX PUMP"/>
    <property type="match status" value="1"/>
</dbReference>
<protein>
    <submittedName>
        <fullName evidence="3">Putative efflux pump membrane fusion protein</fullName>
    </submittedName>
</protein>
<dbReference type="Gene3D" id="2.40.30.170">
    <property type="match status" value="1"/>
</dbReference>
<feature type="coiled-coil region" evidence="1">
    <location>
        <begin position="187"/>
        <end position="228"/>
    </location>
</feature>
<dbReference type="Gene3D" id="2.40.420.20">
    <property type="match status" value="1"/>
</dbReference>
<accession>A0A1P8WHS0</accession>
<dbReference type="InterPro" id="IPR050739">
    <property type="entry name" value="MFP"/>
</dbReference>
<dbReference type="OrthoDB" id="231463at2"/>
<keyword evidence="1" id="KW-0175">Coiled coil</keyword>
<dbReference type="Gene3D" id="1.10.287.470">
    <property type="entry name" value="Helix hairpin bin"/>
    <property type="match status" value="1"/>
</dbReference>
<evidence type="ECO:0000313" key="4">
    <source>
        <dbReference type="Proteomes" id="UP000187735"/>
    </source>
</evidence>
<dbReference type="STRING" id="1891926.Fuma_03201"/>
<evidence type="ECO:0000256" key="2">
    <source>
        <dbReference type="SAM" id="SignalP"/>
    </source>
</evidence>
<gene>
    <name evidence="3" type="ORF">Fuma_03201</name>
</gene>
<feature type="signal peptide" evidence="2">
    <location>
        <begin position="1"/>
        <end position="21"/>
    </location>
</feature>
<feature type="coiled-coil region" evidence="1">
    <location>
        <begin position="113"/>
        <end position="140"/>
    </location>
</feature>
<reference evidence="3 4" key="1">
    <citation type="journal article" date="2016" name="Front. Microbiol.">
        <title>Fuerstia marisgermanicae gen. nov., sp. nov., an Unusual Member of the Phylum Planctomycetes from the German Wadden Sea.</title>
        <authorList>
            <person name="Kohn T."/>
            <person name="Heuer A."/>
            <person name="Jogler M."/>
            <person name="Vollmers J."/>
            <person name="Boedeker C."/>
            <person name="Bunk B."/>
            <person name="Rast P."/>
            <person name="Borchert D."/>
            <person name="Glockner I."/>
            <person name="Freese H.M."/>
            <person name="Klenk H.P."/>
            <person name="Overmann J."/>
            <person name="Kaster A.K."/>
            <person name="Rohde M."/>
            <person name="Wiegand S."/>
            <person name="Jogler C."/>
        </authorList>
    </citation>
    <scope>NUCLEOTIDE SEQUENCE [LARGE SCALE GENOMIC DNA]</scope>
    <source>
        <strain evidence="3 4">NH11</strain>
    </source>
</reference>
<evidence type="ECO:0000313" key="3">
    <source>
        <dbReference type="EMBL" id="APZ93583.1"/>
    </source>
</evidence>
<dbReference type="AlphaFoldDB" id="A0A1P8WHS0"/>
<name>A0A1P8WHS0_9PLAN</name>
<dbReference type="SUPFAM" id="SSF111369">
    <property type="entry name" value="HlyD-like secretion proteins"/>
    <property type="match status" value="1"/>
</dbReference>
<keyword evidence="4" id="KW-1185">Reference proteome</keyword>
<feature type="chain" id="PRO_5011981083" evidence="2">
    <location>
        <begin position="22"/>
        <end position="577"/>
    </location>
</feature>
<dbReference type="Gene3D" id="2.40.50.100">
    <property type="match status" value="1"/>
</dbReference>
<organism evidence="3 4">
    <name type="scientific">Fuerstiella marisgermanici</name>
    <dbReference type="NCBI Taxonomy" id="1891926"/>
    <lineage>
        <taxon>Bacteria</taxon>
        <taxon>Pseudomonadati</taxon>
        <taxon>Planctomycetota</taxon>
        <taxon>Planctomycetia</taxon>
        <taxon>Planctomycetales</taxon>
        <taxon>Planctomycetaceae</taxon>
        <taxon>Fuerstiella</taxon>
    </lineage>
</organism>
<proteinExistence type="predicted"/>
<dbReference type="KEGG" id="fmr:Fuma_03201"/>
<dbReference type="EMBL" id="CP017641">
    <property type="protein sequence ID" value="APZ93583.1"/>
    <property type="molecule type" value="Genomic_DNA"/>
</dbReference>